<dbReference type="KEGG" id="mgor:H0P51_21145"/>
<organism evidence="3 4">
    <name type="scientific">Mycobacterium vicinigordonae</name>
    <dbReference type="NCBI Taxonomy" id="1719132"/>
    <lineage>
        <taxon>Bacteria</taxon>
        <taxon>Bacillati</taxon>
        <taxon>Actinomycetota</taxon>
        <taxon>Actinomycetes</taxon>
        <taxon>Mycobacteriales</taxon>
        <taxon>Mycobacteriaceae</taxon>
        <taxon>Mycobacterium</taxon>
    </lineage>
</organism>
<dbReference type="PRINTS" id="PR00081">
    <property type="entry name" value="GDHRDH"/>
</dbReference>
<keyword evidence="2" id="KW-0560">Oxidoreductase</keyword>
<dbReference type="RefSeq" id="WP_180914825.1">
    <property type="nucleotide sequence ID" value="NZ_CP059165.1"/>
</dbReference>
<dbReference type="EMBL" id="CP059165">
    <property type="protein sequence ID" value="QLL06244.1"/>
    <property type="molecule type" value="Genomic_DNA"/>
</dbReference>
<evidence type="ECO:0000256" key="1">
    <source>
        <dbReference type="ARBA" id="ARBA00006484"/>
    </source>
</evidence>
<reference evidence="3" key="2">
    <citation type="submission" date="2020-07" db="EMBL/GenBank/DDBJ databases">
        <authorList>
            <person name="Yu X."/>
        </authorList>
    </citation>
    <scope>NUCLEOTIDE SEQUENCE [LARGE SCALE GENOMIC DNA]</scope>
    <source>
        <strain evidence="3">24T</strain>
    </source>
</reference>
<sequence>MGGLEASGVLLSGGGSGLGRALVDRFLREGANVACLEYNTAKVSSLRAEFGDSVLAVEGDIRDPAASESAVADVLRSFGRLDALIGTAAVADIVPSFKSYDREDVLPVFDEIMRTNVAGHILLVTAAREALEASGGSVTLTLSTSAMYPGTGPMYSVSKAALAMVVKQLAFELAPRVRVNGVVPGTIRDSGIGGPKALNQQDATASEFLPGFYEAAKRMVPQRRCPNAADYTGIYVLLASKTDAGVATGAIVNWDTGLGMVGHGMALAPELDQ</sequence>
<dbReference type="SUPFAM" id="SSF51735">
    <property type="entry name" value="NAD(P)-binding Rossmann-fold domains"/>
    <property type="match status" value="1"/>
</dbReference>
<gene>
    <name evidence="3" type="ORF">H0P51_21145</name>
</gene>
<reference evidence="3" key="1">
    <citation type="submission" date="2020-07" db="EMBL/GenBank/DDBJ databases">
        <title>Description of Mycobacterium gordonae subsp. intergordonae subsp.nov. and Mycobacterium gordonae subsp. gordonae subsp. nov.</title>
        <authorList>
            <person name="Huang H."/>
        </authorList>
    </citation>
    <scope>NUCLEOTIDE SEQUENCE [LARGE SCALE GENOMIC DNA]</scope>
    <source>
        <strain evidence="3">24T</strain>
    </source>
</reference>
<comment type="similarity">
    <text evidence="1">Belongs to the short-chain dehydrogenases/reductases (SDR) family.</text>
</comment>
<dbReference type="InterPro" id="IPR002347">
    <property type="entry name" value="SDR_fam"/>
</dbReference>
<protein>
    <submittedName>
        <fullName evidence="3">SDR family oxidoreductase</fullName>
    </submittedName>
</protein>
<dbReference type="InterPro" id="IPR020904">
    <property type="entry name" value="Sc_DH/Rdtase_CS"/>
</dbReference>
<name>A0A7D6DW62_9MYCO</name>
<dbReference type="Pfam" id="PF13561">
    <property type="entry name" value="adh_short_C2"/>
    <property type="match status" value="1"/>
</dbReference>
<keyword evidence="4" id="KW-1185">Reference proteome</keyword>
<evidence type="ECO:0000313" key="3">
    <source>
        <dbReference type="EMBL" id="QLL06244.1"/>
    </source>
</evidence>
<dbReference type="PANTHER" id="PTHR43008">
    <property type="entry name" value="BENZIL REDUCTASE"/>
    <property type="match status" value="1"/>
</dbReference>
<evidence type="ECO:0000256" key="2">
    <source>
        <dbReference type="ARBA" id="ARBA00023002"/>
    </source>
</evidence>
<dbReference type="PROSITE" id="PS00061">
    <property type="entry name" value="ADH_SHORT"/>
    <property type="match status" value="1"/>
</dbReference>
<dbReference type="AlphaFoldDB" id="A0A7D6DW62"/>
<dbReference type="Proteomes" id="UP000510682">
    <property type="component" value="Chromosome"/>
</dbReference>
<dbReference type="InterPro" id="IPR036291">
    <property type="entry name" value="NAD(P)-bd_dom_sf"/>
</dbReference>
<dbReference type="Gene3D" id="3.40.50.720">
    <property type="entry name" value="NAD(P)-binding Rossmann-like Domain"/>
    <property type="match status" value="1"/>
</dbReference>
<dbReference type="PANTHER" id="PTHR43008:SF4">
    <property type="entry name" value="CHAIN DEHYDROGENASE, PUTATIVE (AFU_ORTHOLOGUE AFUA_4G08710)-RELATED"/>
    <property type="match status" value="1"/>
</dbReference>
<accession>A0A7D6DW62</accession>
<proteinExistence type="inferred from homology"/>
<evidence type="ECO:0000313" key="4">
    <source>
        <dbReference type="Proteomes" id="UP000510682"/>
    </source>
</evidence>
<dbReference type="GO" id="GO:0050664">
    <property type="term" value="F:oxidoreductase activity, acting on NAD(P)H, oxygen as acceptor"/>
    <property type="evidence" value="ECO:0007669"/>
    <property type="project" value="TreeGrafter"/>
</dbReference>